<proteinExistence type="predicted"/>
<evidence type="ECO:0000313" key="1">
    <source>
        <dbReference type="EMBL" id="QEA12951.1"/>
    </source>
</evidence>
<dbReference type="RefSeq" id="WP_146912544.1">
    <property type="nucleotide sequence ID" value="NZ_CP042344.1"/>
</dbReference>
<name>A0A5B8RTW5_9BURK</name>
<accession>A0A5B8RTW5</accession>
<evidence type="ECO:0000313" key="2">
    <source>
        <dbReference type="Proteomes" id="UP000321199"/>
    </source>
</evidence>
<dbReference type="Proteomes" id="UP000321199">
    <property type="component" value="Chromosome"/>
</dbReference>
<dbReference type="PROSITE" id="PS51257">
    <property type="entry name" value="PROKAR_LIPOPROTEIN"/>
    <property type="match status" value="1"/>
</dbReference>
<reference evidence="1 2" key="1">
    <citation type="submission" date="2019-07" db="EMBL/GenBank/DDBJ databases">
        <title>Complete genome sequence of Comamonas sp. NLF 7-7 isolated from livestock.</title>
        <authorList>
            <person name="Kim D.H."/>
            <person name="Kim J.G."/>
        </authorList>
    </citation>
    <scope>NUCLEOTIDE SEQUENCE [LARGE SCALE GENOMIC DNA]</scope>
    <source>
        <strain evidence="1 2">NLF 7-7</strain>
    </source>
</reference>
<sequence>MVRPVLLLFTGLMTQGCTSRMDAARDLFMQAKTCPAERVQVRELEGLTLHARREKKRMTNAVQAPDDVRADPARLALWQAQQAEAARIRQWIDERFLLYRASGCGQQQDYACEFLWSQKGWPRGRCDVLSQKLID</sequence>
<gene>
    <name evidence="1" type="ORF">FOZ74_07875</name>
</gene>
<organism evidence="1 2">
    <name type="scientific">Comamonas flocculans</name>
    <dbReference type="NCBI Taxonomy" id="2597701"/>
    <lineage>
        <taxon>Bacteria</taxon>
        <taxon>Pseudomonadati</taxon>
        <taxon>Pseudomonadota</taxon>
        <taxon>Betaproteobacteria</taxon>
        <taxon>Burkholderiales</taxon>
        <taxon>Comamonadaceae</taxon>
        <taxon>Comamonas</taxon>
    </lineage>
</organism>
<keyword evidence="2" id="KW-1185">Reference proteome</keyword>
<dbReference type="AlphaFoldDB" id="A0A5B8RTW5"/>
<dbReference type="KEGG" id="cof:FOZ74_07875"/>
<protein>
    <submittedName>
        <fullName evidence="1">Uncharacterized protein</fullName>
    </submittedName>
</protein>
<dbReference type="EMBL" id="CP042344">
    <property type="protein sequence ID" value="QEA12951.1"/>
    <property type="molecule type" value="Genomic_DNA"/>
</dbReference>